<evidence type="ECO:0000313" key="11">
    <source>
        <dbReference type="EMBL" id="EPR73954.1"/>
    </source>
</evidence>
<keyword evidence="5" id="KW-0969">Cilium</keyword>
<dbReference type="SUPFAM" id="SSF49363">
    <property type="entry name" value="Purple acid phosphatase, N-terminal domain"/>
    <property type="match status" value="1"/>
</dbReference>
<evidence type="ECO:0000256" key="2">
    <source>
        <dbReference type="ARBA" id="ARBA00004496"/>
    </source>
</evidence>
<keyword evidence="12" id="KW-1185">Reference proteome</keyword>
<evidence type="ECO:0000256" key="6">
    <source>
        <dbReference type="ARBA" id="ARBA00023273"/>
    </source>
</evidence>
<dbReference type="Gene3D" id="3.60.21.10">
    <property type="match status" value="1"/>
</dbReference>
<dbReference type="PATRIC" id="fig|641526.4.peg.1116"/>
<keyword evidence="6" id="KW-0966">Cell projection</keyword>
<feature type="domain" description="Calcineurin-like phosphoesterase" evidence="7">
    <location>
        <begin position="906"/>
        <end position="1110"/>
    </location>
</feature>
<dbReference type="InterPro" id="IPR026444">
    <property type="entry name" value="Secre_tail"/>
</dbReference>
<dbReference type="STRING" id="641526.ADIWIN_1124"/>
<evidence type="ECO:0000256" key="1">
    <source>
        <dbReference type="ARBA" id="ARBA00004138"/>
    </source>
</evidence>
<dbReference type="Gene3D" id="2.60.40.380">
    <property type="entry name" value="Purple acid phosphatase-like, N-terminal"/>
    <property type="match status" value="1"/>
</dbReference>
<dbReference type="PANTHER" id="PTHR22953">
    <property type="entry name" value="ACID PHOSPHATASE RELATED"/>
    <property type="match status" value="1"/>
</dbReference>
<evidence type="ECO:0000259" key="8">
    <source>
        <dbReference type="Pfam" id="PF16656"/>
    </source>
</evidence>
<organism evidence="11 12">
    <name type="scientific">Winogradskyella psychrotolerans RS-3</name>
    <dbReference type="NCBI Taxonomy" id="641526"/>
    <lineage>
        <taxon>Bacteria</taxon>
        <taxon>Pseudomonadati</taxon>
        <taxon>Bacteroidota</taxon>
        <taxon>Flavobacteriia</taxon>
        <taxon>Flavobacteriales</taxon>
        <taxon>Flavobacteriaceae</taxon>
        <taxon>Winogradskyella</taxon>
    </lineage>
</organism>
<evidence type="ECO:0000259" key="9">
    <source>
        <dbReference type="Pfam" id="PF18962"/>
    </source>
</evidence>
<evidence type="ECO:0000256" key="4">
    <source>
        <dbReference type="ARBA" id="ARBA00022729"/>
    </source>
</evidence>
<evidence type="ECO:0000259" key="7">
    <source>
        <dbReference type="Pfam" id="PF00149"/>
    </source>
</evidence>
<dbReference type="GO" id="GO:0005737">
    <property type="term" value="C:cytoplasm"/>
    <property type="evidence" value="ECO:0007669"/>
    <property type="project" value="UniProtKB-SubCell"/>
</dbReference>
<dbReference type="eggNOG" id="COG3897">
    <property type="taxonomic scope" value="Bacteria"/>
</dbReference>
<dbReference type="InterPro" id="IPR008963">
    <property type="entry name" value="Purple_acid_Pase-like_N"/>
</dbReference>
<dbReference type="InterPro" id="IPR004843">
    <property type="entry name" value="Calcineurin-like_PHP"/>
</dbReference>
<proteinExistence type="predicted"/>
<dbReference type="eggNOG" id="COG1409">
    <property type="taxonomic scope" value="Bacteria"/>
</dbReference>
<dbReference type="Pfam" id="PF18962">
    <property type="entry name" value="Por_Secre_tail"/>
    <property type="match status" value="1"/>
</dbReference>
<dbReference type="EMBL" id="ATMR01000077">
    <property type="protein sequence ID" value="EPR73954.1"/>
    <property type="molecule type" value="Genomic_DNA"/>
</dbReference>
<sequence length="1315" mass="141530">MLMMLLITAYSFSQTVTVDIPINGSAGSAEENFSGSGEVYTGSSDLELYHDGTDEQVIGLYFQNIGLPQNAVITNAYIQFQVDENGAGDVTVNITGDDTDNASSFVGNAAFGVSSRPSTTANVDWAIASWEGQIGLASTNQRTPDISAILSEITSRSGWTEGNSMVFKFTGVSRSDGAWREAENNSGGTPSLHIEYTAEPSDVVTSTVNITANEDDGTAEEAFSGSGFVSTISSDLELYYDGTTEQVVGVRFENINLPQNAVVTNAYVQFEVDENGNGDVTVNVTGDNSDDASVLGSNGNFGLSTRMATTANVDWAIASWVGQIGQASTAQRTPDISAILSEITARSGWEPGNSMAFMFTGVSRSDGAYREASSASVLLHIEYETPPVEIDITGNSISIENGDTTPDLSDFTQFENTGINETLTRTFSITNLGEQDLNLTGTPLVYITGDAEFTILTQPSASIVSSNQSLEFVVQYAPTAAVTNTAMISVASDDADENPYTFNLQGTGETAIIDLDVLGNGTLISNGDTTPDVLDHTDFGPAFISVGKTKSFTIANTGNSVITIASIISDNPEFVITNSESTINGGMSSIFTITFVPTSSALSTATITIESNDTDENPFTFNVQGEGAEASFPATINAGDDWFYLNDGSDQGTAWRTLTFDQSNWEEAATEIGYGDGDEVTDLGVPATPRPITTYFRKYIDMENIAMYNSLDLEAVRDDGIVVYVNNVEVWRNNMPTEGPIAFDDDAITGISGSDEDFWNTQNVNSFPLVEGINIIAVEIHQSSVNSGDISFNFKLTPSTSIAPTIEVERGPYLQSGTPTSVVVKWRTAVATQSAVKYGTALDMLTSVVSNSELTTEHEVTLTGLDPNTKYYYNIGNADEVLAQSETGDMFVKTAPIAGTDQFVRAWILGDPGTGSINQRNVRDAYYNYVSTVETNTGQTDMMLFLGDNAYSNGTDAQHQSYFFNVYDEMLKKAVAWSCLGNHDGFTSDLETQSGPYYDIFTFPTAAEAGGVASGTEAYYSFDYANIHFIVLDSHQSGREVGGSQYLWAQNDIQNTTQDWIVTLFHHPAYSKGSHDSDWEGRLIEMRENFMPILEANGVDLVLNGHSHSYERSYFINGHQGFANTFNIDNITNGGHTVGETGDGDGKVDGDGAYQKTSDAAEGAVYITAGSSGQISGGDLDHEAMFLSLNQLGSCVMEIESDGNGGQNLTVKFVRDTGAIDDYFTISKTGVTLSVDDNETVEKTIKVFPVPANDLLNIKVNLNEHVTNVKFYNSTGKLVKESDNETINVSNMATGMYVIEIATDKNTYYKSIIIE</sequence>
<dbReference type="Pfam" id="PF22544">
    <property type="entry name" value="HYDIN_VesB_CFA65-like_Ig"/>
    <property type="match status" value="1"/>
</dbReference>
<dbReference type="InterPro" id="IPR013783">
    <property type="entry name" value="Ig-like_fold"/>
</dbReference>
<dbReference type="NCBIfam" id="TIGR04183">
    <property type="entry name" value="Por_Secre_tail"/>
    <property type="match status" value="1"/>
</dbReference>
<feature type="domain" description="Purple acid phosphatase N-terminal" evidence="8">
    <location>
        <begin position="815"/>
        <end position="886"/>
    </location>
</feature>
<keyword evidence="3" id="KW-0963">Cytoplasm</keyword>
<dbReference type="SUPFAM" id="SSF56300">
    <property type="entry name" value="Metallo-dependent phosphatases"/>
    <property type="match status" value="1"/>
</dbReference>
<accession>S7X4I5</accession>
<dbReference type="Pfam" id="PF00149">
    <property type="entry name" value="Metallophos"/>
    <property type="match status" value="1"/>
</dbReference>
<protein>
    <submittedName>
        <fullName evidence="11">Metallophosphoesterase/PKD domain protein</fullName>
    </submittedName>
</protein>
<dbReference type="NCBIfam" id="NF012200">
    <property type="entry name" value="choice_anch_D"/>
    <property type="match status" value="2"/>
</dbReference>
<keyword evidence="4" id="KW-0732">Signal</keyword>
<dbReference type="PANTHER" id="PTHR22953:SF153">
    <property type="entry name" value="PURPLE ACID PHOSPHATASE"/>
    <property type="match status" value="1"/>
</dbReference>
<evidence type="ECO:0000256" key="5">
    <source>
        <dbReference type="ARBA" id="ARBA00023069"/>
    </source>
</evidence>
<name>S7X4I5_9FLAO</name>
<dbReference type="GO" id="GO:0046872">
    <property type="term" value="F:metal ion binding"/>
    <property type="evidence" value="ECO:0007669"/>
    <property type="project" value="InterPro"/>
</dbReference>
<feature type="domain" description="HYDIN/VesB/CFA65-like Ig-like" evidence="10">
    <location>
        <begin position="535"/>
        <end position="625"/>
    </location>
</feature>
<dbReference type="GO" id="GO:0003993">
    <property type="term" value="F:acid phosphatase activity"/>
    <property type="evidence" value="ECO:0007669"/>
    <property type="project" value="InterPro"/>
</dbReference>
<dbReference type="Pfam" id="PF16656">
    <property type="entry name" value="Pur_ac_phosph_N"/>
    <property type="match status" value="1"/>
</dbReference>
<gene>
    <name evidence="11" type="ORF">ADIWIN_1124</name>
</gene>
<dbReference type="Proteomes" id="UP000014962">
    <property type="component" value="Unassembled WGS sequence"/>
</dbReference>
<comment type="caution">
    <text evidence="11">The sequence shown here is derived from an EMBL/GenBank/DDBJ whole genome shotgun (WGS) entry which is preliminary data.</text>
</comment>
<comment type="subcellular location">
    <subcellularLocation>
        <location evidence="1">Cell projection</location>
        <location evidence="1">Cilium</location>
    </subcellularLocation>
    <subcellularLocation>
        <location evidence="2">Cytoplasm</location>
    </subcellularLocation>
</comment>
<evidence type="ECO:0000256" key="3">
    <source>
        <dbReference type="ARBA" id="ARBA00022490"/>
    </source>
</evidence>
<dbReference type="InterPro" id="IPR015914">
    <property type="entry name" value="PAPs_N"/>
</dbReference>
<dbReference type="InterPro" id="IPR039331">
    <property type="entry name" value="PAPs-like"/>
</dbReference>
<dbReference type="InterPro" id="IPR053879">
    <property type="entry name" value="HYDIN_VesB_CFA65-like_Ig"/>
</dbReference>
<dbReference type="InterPro" id="IPR029052">
    <property type="entry name" value="Metallo-depent_PP-like"/>
</dbReference>
<feature type="domain" description="Secretion system C-terminal sorting" evidence="9">
    <location>
        <begin position="1247"/>
        <end position="1314"/>
    </location>
</feature>
<evidence type="ECO:0000313" key="12">
    <source>
        <dbReference type="Proteomes" id="UP000014962"/>
    </source>
</evidence>
<dbReference type="Gene3D" id="2.60.40.10">
    <property type="entry name" value="Immunoglobulins"/>
    <property type="match status" value="2"/>
</dbReference>
<reference evidence="11 12" key="1">
    <citation type="journal article" date="2013" name="Genome Announc.">
        <title>Draft Genome Sequence of Winogradskyella psychrotolerans RS-3T, Isolated from the Marine Transect of Kongsfjorden, Ny-Alesund, Svalbard, Arctic Ocean.</title>
        <authorList>
            <person name="Kumar Pinnaka A."/>
            <person name="Ara S."/>
            <person name="Singh A."/>
            <person name="Shivaji S."/>
        </authorList>
    </citation>
    <scope>NUCLEOTIDE SEQUENCE [LARGE SCALE GENOMIC DNA]</scope>
    <source>
        <strain evidence="11 12">RS-3</strain>
    </source>
</reference>
<evidence type="ECO:0000259" key="10">
    <source>
        <dbReference type="Pfam" id="PF22544"/>
    </source>
</evidence>